<feature type="repeat" description="Pumilio" evidence="7">
    <location>
        <begin position="595"/>
        <end position="630"/>
    </location>
</feature>
<dbReference type="InterPro" id="IPR016024">
    <property type="entry name" value="ARM-type_fold"/>
</dbReference>
<proteinExistence type="inferred from homology"/>
<feature type="compositionally biased region" description="Low complexity" evidence="8">
    <location>
        <begin position="54"/>
        <end position="81"/>
    </location>
</feature>
<evidence type="ECO:0000256" key="4">
    <source>
        <dbReference type="ARBA" id="ARBA00022884"/>
    </source>
</evidence>
<feature type="repeat" description="Pumilio" evidence="7">
    <location>
        <begin position="703"/>
        <end position="744"/>
    </location>
</feature>
<dbReference type="EMBL" id="BDGU01001669">
    <property type="protein sequence ID" value="GAW10321.1"/>
    <property type="molecule type" value="Genomic_DNA"/>
</dbReference>
<dbReference type="InterPro" id="IPR001313">
    <property type="entry name" value="Pumilio_RNA-bd_rpt"/>
</dbReference>
<name>A0A1Q3ESW0_LENED</name>
<organism evidence="10 11">
    <name type="scientific">Lentinula edodes</name>
    <name type="common">Shiitake mushroom</name>
    <name type="synonym">Lentinus edodes</name>
    <dbReference type="NCBI Taxonomy" id="5353"/>
    <lineage>
        <taxon>Eukaryota</taxon>
        <taxon>Fungi</taxon>
        <taxon>Dikarya</taxon>
        <taxon>Basidiomycota</taxon>
        <taxon>Agaricomycotina</taxon>
        <taxon>Agaricomycetes</taxon>
        <taxon>Agaricomycetidae</taxon>
        <taxon>Agaricales</taxon>
        <taxon>Marasmiineae</taxon>
        <taxon>Omphalotaceae</taxon>
        <taxon>Lentinula</taxon>
    </lineage>
</organism>
<feature type="repeat" description="Pumilio" evidence="7">
    <location>
        <begin position="487"/>
        <end position="523"/>
    </location>
</feature>
<comment type="caution">
    <text evidence="10">The sequence shown here is derived from an EMBL/GenBank/DDBJ whole genome shotgun (WGS) entry which is preliminary data.</text>
</comment>
<dbReference type="PANTHER" id="PTHR12537:SF12">
    <property type="entry name" value="MATERNAL PROTEIN PUMILIO"/>
    <property type="match status" value="1"/>
</dbReference>
<dbReference type="FunFam" id="1.25.10.10:FF:000004">
    <property type="entry name" value="Pumilio homolog 1 isoform 2"/>
    <property type="match status" value="1"/>
</dbReference>
<sequence>MSRDSSRKPSGSSSQSSAHSPTSTSNQPHSSRRITPTTTGNMLSVGVGGGSGLMGYNSGWQVWGSGSPSSQRNPSISSAASAGDIPSQNDSGYRGTIREGWTSSRPASGTWDEDVAQSPLKEFSQSHEAQAPLSLPSRQRQASATPFSGPRAENRPAKLSPQAYDHNLNPESTSPRYNTSPSSATFVSSPYSPSHSATQPPTLTGASGYDPLITNTSAADDLSLTFRGMAVEDDYSGWSKSIPPASMPSNMMQRPLPASVPRPPYSNYPGFSEYSYSFDTSRAPVDPSIYGSPALTNAPYPGMAPQGLLPTPSNDLRQPNVFYDFASRPPASQFYYPAQQGIMFPPLTSSPMIPPQLPPALLDKKRELSQQLVAQALMFPRSNSSPHLPIYPTNMEYSQLPLMMPNGSLYGSNLAAQMFHQGMQQNTRGILQSPLLLEFHANKTRNWELRDIMNHVVEFSGDQHGSRLIQHKLESASSEEKQKVFEEIVPNNVLQLIQDIFGNYVIQKLFEHGTQVQKSRLAAAMEGHILPLSKQMYGCRVVQKAIEYILPEQQVMIVHELEPHIMECIHDANGNHVIQKIIERVSPDRLGFVYGFRGNVQSLATHTFGCRVLQRALEYLPEVITAPLIEELHASTLLLMQNQFGNYVIQFVIEHAKPQDSAIVVSKLRGRLLVMARHKFASNVCEKALTFAHPETRRQLIDEILSPRPEGAVVLSMMKDQYANYVLQSAVRIADADQRESLINQIRPQLAVLLRISNGYSKHLVSIERCLQDFSPPQSAATIA</sequence>
<evidence type="ECO:0000313" key="11">
    <source>
        <dbReference type="Proteomes" id="UP000188533"/>
    </source>
</evidence>
<evidence type="ECO:0000256" key="3">
    <source>
        <dbReference type="ARBA" id="ARBA00022737"/>
    </source>
</evidence>
<dbReference type="Pfam" id="PF00806">
    <property type="entry name" value="PUF"/>
    <property type="match status" value="8"/>
</dbReference>
<keyword evidence="3" id="KW-0677">Repeat</keyword>
<reference evidence="10 11" key="1">
    <citation type="submission" date="2016-08" db="EMBL/GenBank/DDBJ databases">
        <authorList>
            <consortium name="Lentinula edodes genome sequencing consortium"/>
            <person name="Sakamoto Y."/>
            <person name="Nakade K."/>
            <person name="Sato S."/>
            <person name="Yoshida Y."/>
            <person name="Miyazaki K."/>
            <person name="Natsume S."/>
            <person name="Konno N."/>
        </authorList>
    </citation>
    <scope>NUCLEOTIDE SEQUENCE [LARGE SCALE GENOMIC DNA]</scope>
    <source>
        <strain evidence="10 11">NBRC 111202</strain>
    </source>
</reference>
<protein>
    <recommendedName>
        <fullName evidence="6">Pumilio homology domain family member 3</fullName>
    </recommendedName>
</protein>
<evidence type="ECO:0000256" key="8">
    <source>
        <dbReference type="SAM" id="MobiDB-lite"/>
    </source>
</evidence>
<feature type="compositionally biased region" description="Polar residues" evidence="8">
    <location>
        <begin position="169"/>
        <end position="205"/>
    </location>
</feature>
<comment type="subcellular location">
    <subcellularLocation>
        <location evidence="1">Cytoplasm</location>
    </subcellularLocation>
</comment>
<keyword evidence="2" id="KW-0963">Cytoplasm</keyword>
<reference evidence="10 11" key="2">
    <citation type="submission" date="2017-02" db="EMBL/GenBank/DDBJ databases">
        <title>A genome survey and senescence transcriptome analysis in Lentinula edodes.</title>
        <authorList>
            <person name="Sakamoto Y."/>
            <person name="Nakade K."/>
            <person name="Sato S."/>
            <person name="Yoshida Y."/>
            <person name="Miyazaki K."/>
            <person name="Natsume S."/>
            <person name="Konno N."/>
        </authorList>
    </citation>
    <scope>NUCLEOTIDE SEQUENCE [LARGE SCALE GENOMIC DNA]</scope>
    <source>
        <strain evidence="10 11">NBRC 111202</strain>
    </source>
</reference>
<feature type="region of interest" description="Disordered" evidence="8">
    <location>
        <begin position="1"/>
        <end position="209"/>
    </location>
</feature>
<dbReference type="Proteomes" id="UP000188533">
    <property type="component" value="Unassembled WGS sequence"/>
</dbReference>
<dbReference type="PROSITE" id="PS50303">
    <property type="entry name" value="PUM_HD"/>
    <property type="match status" value="1"/>
</dbReference>
<keyword evidence="4" id="KW-0694">RNA-binding</keyword>
<dbReference type="InterPro" id="IPR011989">
    <property type="entry name" value="ARM-like"/>
</dbReference>
<dbReference type="SUPFAM" id="SSF48371">
    <property type="entry name" value="ARM repeat"/>
    <property type="match status" value="1"/>
</dbReference>
<feature type="compositionally biased region" description="Low complexity" evidence="8">
    <location>
        <begin position="8"/>
        <end position="25"/>
    </location>
</feature>
<feature type="repeat" description="Pumilio" evidence="7">
    <location>
        <begin position="524"/>
        <end position="559"/>
    </location>
</feature>
<evidence type="ECO:0000259" key="9">
    <source>
        <dbReference type="PROSITE" id="PS50303"/>
    </source>
</evidence>
<evidence type="ECO:0000256" key="1">
    <source>
        <dbReference type="ARBA" id="ARBA00004496"/>
    </source>
</evidence>
<evidence type="ECO:0000256" key="5">
    <source>
        <dbReference type="ARBA" id="ARBA00060736"/>
    </source>
</evidence>
<accession>A0A1Q3ESW0</accession>
<dbReference type="PANTHER" id="PTHR12537">
    <property type="entry name" value="RNA BINDING PROTEIN PUMILIO-RELATED"/>
    <property type="match status" value="1"/>
</dbReference>
<feature type="repeat" description="Pumilio" evidence="7">
    <location>
        <begin position="667"/>
        <end position="702"/>
    </location>
</feature>
<dbReference type="GO" id="GO:0003730">
    <property type="term" value="F:mRNA 3'-UTR binding"/>
    <property type="evidence" value="ECO:0007669"/>
    <property type="project" value="TreeGrafter"/>
</dbReference>
<dbReference type="PROSITE" id="PS50302">
    <property type="entry name" value="PUM"/>
    <property type="match status" value="7"/>
</dbReference>
<feature type="compositionally biased region" description="Polar residues" evidence="8">
    <location>
        <begin position="136"/>
        <end position="146"/>
    </location>
</feature>
<dbReference type="InterPro" id="IPR033133">
    <property type="entry name" value="PUM-HD"/>
</dbReference>
<dbReference type="GO" id="GO:0000288">
    <property type="term" value="P:nuclear-transcribed mRNA catabolic process, deadenylation-dependent decay"/>
    <property type="evidence" value="ECO:0007669"/>
    <property type="project" value="TreeGrafter"/>
</dbReference>
<dbReference type="AlphaFoldDB" id="A0A1Q3ESW0"/>
<dbReference type="InterPro" id="IPR033712">
    <property type="entry name" value="Pumilio_RNA-bd"/>
</dbReference>
<feature type="repeat" description="Pumilio" evidence="7">
    <location>
        <begin position="451"/>
        <end position="486"/>
    </location>
</feature>
<evidence type="ECO:0000313" key="10">
    <source>
        <dbReference type="EMBL" id="GAW10321.1"/>
    </source>
</evidence>
<dbReference type="Gene3D" id="1.25.10.10">
    <property type="entry name" value="Leucine-rich Repeat Variant"/>
    <property type="match status" value="1"/>
</dbReference>
<evidence type="ECO:0000256" key="6">
    <source>
        <dbReference type="ARBA" id="ARBA00081811"/>
    </source>
</evidence>
<gene>
    <name evidence="10" type="ORF">LENED_012575</name>
</gene>
<evidence type="ECO:0000256" key="2">
    <source>
        <dbReference type="ARBA" id="ARBA00022490"/>
    </source>
</evidence>
<keyword evidence="11" id="KW-1185">Reference proteome</keyword>
<comment type="similarity">
    <text evidence="5">Belongs to the PUF3 family.</text>
</comment>
<dbReference type="SMART" id="SM00025">
    <property type="entry name" value="Pumilio"/>
    <property type="match status" value="8"/>
</dbReference>
<feature type="domain" description="PUM-HD" evidence="9">
    <location>
        <begin position="431"/>
        <end position="772"/>
    </location>
</feature>
<feature type="compositionally biased region" description="Polar residues" evidence="8">
    <location>
        <begin position="26"/>
        <end position="39"/>
    </location>
</feature>
<feature type="repeat" description="Pumilio" evidence="7">
    <location>
        <begin position="631"/>
        <end position="666"/>
    </location>
</feature>
<dbReference type="STRING" id="5353.A0A1Q3ESW0"/>
<dbReference type="CDD" id="cd07920">
    <property type="entry name" value="Pumilio"/>
    <property type="match status" value="1"/>
</dbReference>
<evidence type="ECO:0000256" key="7">
    <source>
        <dbReference type="PROSITE-ProRule" id="PRU00317"/>
    </source>
</evidence>
<dbReference type="GO" id="GO:0005737">
    <property type="term" value="C:cytoplasm"/>
    <property type="evidence" value="ECO:0007669"/>
    <property type="project" value="UniProtKB-SubCell"/>
</dbReference>